<keyword evidence="2" id="KW-1185">Reference proteome</keyword>
<evidence type="ECO:0000313" key="1">
    <source>
        <dbReference type="EMBL" id="VVD28754.1"/>
    </source>
</evidence>
<dbReference type="KEGG" id="pdio:PDMSB3_2298"/>
<evidence type="ECO:0000313" key="2">
    <source>
        <dbReference type="Proteomes" id="UP000325811"/>
    </source>
</evidence>
<dbReference type="AlphaFoldDB" id="A0A5Q4ZLS3"/>
<dbReference type="Proteomes" id="UP000325811">
    <property type="component" value="Chromosome I"/>
</dbReference>
<accession>A0A5Q4ZLS3</accession>
<sequence length="62" mass="6761">MRQGRISKAFTGGRLQADIKKPASGGGLCVTAIRRALTHHSMNDANNQRNTDVEAVHAFDLR</sequence>
<organism evidence="1 2">
    <name type="scientific">Paraburkholderia dioscoreae</name>
    <dbReference type="NCBI Taxonomy" id="2604047"/>
    <lineage>
        <taxon>Bacteria</taxon>
        <taxon>Pseudomonadati</taxon>
        <taxon>Pseudomonadota</taxon>
        <taxon>Betaproteobacteria</taxon>
        <taxon>Burkholderiales</taxon>
        <taxon>Burkholderiaceae</taxon>
        <taxon>Paraburkholderia</taxon>
    </lineage>
</organism>
<reference evidence="1 2" key="1">
    <citation type="submission" date="2019-08" db="EMBL/GenBank/DDBJ databases">
        <authorList>
            <person name="Herpell B J."/>
        </authorList>
    </citation>
    <scope>NUCLEOTIDE SEQUENCE [LARGE SCALE GENOMIC DNA]</scope>
    <source>
        <strain evidence="2">Msb3</strain>
    </source>
</reference>
<name>A0A5Q4ZLS3_9BURK</name>
<gene>
    <name evidence="1" type="ORF">PDMSB3_2298</name>
</gene>
<protein>
    <submittedName>
        <fullName evidence="1">Uncharacterized protein</fullName>
    </submittedName>
</protein>
<dbReference type="EMBL" id="LR699553">
    <property type="protein sequence ID" value="VVD28754.1"/>
    <property type="molecule type" value="Genomic_DNA"/>
</dbReference>
<proteinExistence type="predicted"/>